<dbReference type="InterPro" id="IPR008365">
    <property type="entry name" value="Prostanoid_rcpt"/>
</dbReference>
<dbReference type="PRINTS" id="PR00237">
    <property type="entry name" value="GPCRRHODOPSN"/>
</dbReference>
<dbReference type="InterPro" id="IPR017452">
    <property type="entry name" value="GPCR_Rhodpsn_7TM"/>
</dbReference>
<evidence type="ECO:0000256" key="2">
    <source>
        <dbReference type="ARBA" id="ARBA00022475"/>
    </source>
</evidence>
<feature type="transmembrane region" description="Helical" evidence="12">
    <location>
        <begin position="145"/>
        <end position="165"/>
    </location>
</feature>
<feature type="region of interest" description="Disordered" evidence="11">
    <location>
        <begin position="462"/>
        <end position="496"/>
    </location>
</feature>
<dbReference type="RefSeq" id="XP_011662102.2">
    <property type="nucleotide sequence ID" value="XM_011663800.2"/>
</dbReference>
<dbReference type="PROSITE" id="PS00237">
    <property type="entry name" value="G_PROTEIN_RECEP_F1_1"/>
    <property type="match status" value="1"/>
</dbReference>
<evidence type="ECO:0000256" key="1">
    <source>
        <dbReference type="ARBA" id="ARBA00004651"/>
    </source>
</evidence>
<dbReference type="FunFam" id="1.20.1070.10:FF:000973">
    <property type="entry name" value="Uncharacterized protein"/>
    <property type="match status" value="1"/>
</dbReference>
<dbReference type="PANTHER" id="PTHR11866:SF16">
    <property type="entry name" value="PROSTAGLANDIN E2 RECEPTOR EP4 SUBTYPE-LIKE PROTEIN"/>
    <property type="match status" value="1"/>
</dbReference>
<organism evidence="14 15">
    <name type="scientific">Strongylocentrotus purpuratus</name>
    <name type="common">Purple sea urchin</name>
    <dbReference type="NCBI Taxonomy" id="7668"/>
    <lineage>
        <taxon>Eukaryota</taxon>
        <taxon>Metazoa</taxon>
        <taxon>Echinodermata</taxon>
        <taxon>Eleutherozoa</taxon>
        <taxon>Echinozoa</taxon>
        <taxon>Echinoidea</taxon>
        <taxon>Euechinoidea</taxon>
        <taxon>Echinacea</taxon>
        <taxon>Camarodonta</taxon>
        <taxon>Echinidea</taxon>
        <taxon>Strongylocentrotidae</taxon>
        <taxon>Strongylocentrotus</taxon>
    </lineage>
</organism>
<evidence type="ECO:0000256" key="8">
    <source>
        <dbReference type="ARBA" id="ARBA00023180"/>
    </source>
</evidence>
<feature type="transmembrane region" description="Helical" evidence="12">
    <location>
        <begin position="24"/>
        <end position="45"/>
    </location>
</feature>
<dbReference type="InParanoid" id="A0A7M7HIE1"/>
<keyword evidence="7 10" id="KW-0675">Receptor</keyword>
<feature type="compositionally biased region" description="Acidic residues" evidence="11">
    <location>
        <begin position="486"/>
        <end position="496"/>
    </location>
</feature>
<dbReference type="EnsemblMetazoa" id="XM_011663800">
    <property type="protein sequence ID" value="XP_011662102"/>
    <property type="gene ID" value="LOC105437320"/>
</dbReference>
<accession>A0A7M7HIE1</accession>
<feature type="transmembrane region" description="Helical" evidence="12">
    <location>
        <begin position="193"/>
        <end position="219"/>
    </location>
</feature>
<keyword evidence="3 10" id="KW-0812">Transmembrane</keyword>
<dbReference type="GO" id="GO:0004930">
    <property type="term" value="F:G protein-coupled receptor activity"/>
    <property type="evidence" value="ECO:0007669"/>
    <property type="project" value="UniProtKB-KW"/>
</dbReference>
<evidence type="ECO:0000313" key="14">
    <source>
        <dbReference type="EnsemblMetazoa" id="XP_011662102"/>
    </source>
</evidence>
<keyword evidence="6 12" id="KW-0472">Membrane</keyword>
<dbReference type="GO" id="GO:0007189">
    <property type="term" value="P:adenylate cyclase-activating G protein-coupled receptor signaling pathway"/>
    <property type="evidence" value="ECO:0000318"/>
    <property type="project" value="GO_Central"/>
</dbReference>
<evidence type="ECO:0000256" key="5">
    <source>
        <dbReference type="ARBA" id="ARBA00023040"/>
    </source>
</evidence>
<dbReference type="Proteomes" id="UP000007110">
    <property type="component" value="Unassembled WGS sequence"/>
</dbReference>
<keyword evidence="9 10" id="KW-0807">Transducer</keyword>
<evidence type="ECO:0000256" key="11">
    <source>
        <dbReference type="SAM" id="MobiDB-lite"/>
    </source>
</evidence>
<dbReference type="InterPro" id="IPR000276">
    <property type="entry name" value="GPCR_Rhodpsn"/>
</dbReference>
<proteinExistence type="inferred from homology"/>
<evidence type="ECO:0000256" key="10">
    <source>
        <dbReference type="RuleBase" id="RU000688"/>
    </source>
</evidence>
<dbReference type="GeneID" id="105437320"/>
<evidence type="ECO:0000256" key="3">
    <source>
        <dbReference type="ARBA" id="ARBA00022692"/>
    </source>
</evidence>
<dbReference type="OMA" id="WINVEVE"/>
<feature type="transmembrane region" description="Helical" evidence="12">
    <location>
        <begin position="66"/>
        <end position="88"/>
    </location>
</feature>
<dbReference type="Gene3D" id="1.20.1070.10">
    <property type="entry name" value="Rhodopsin 7-helix transmembrane proteins"/>
    <property type="match status" value="1"/>
</dbReference>
<dbReference type="AlphaFoldDB" id="A0A7M7HIE1"/>
<dbReference type="GO" id="GO:0006954">
    <property type="term" value="P:inflammatory response"/>
    <property type="evidence" value="ECO:0000318"/>
    <property type="project" value="GO_Central"/>
</dbReference>
<feature type="region of interest" description="Disordered" evidence="11">
    <location>
        <begin position="971"/>
        <end position="1026"/>
    </location>
</feature>
<name>A0A7M7HIE1_STRPU</name>
<keyword evidence="2" id="KW-1003">Cell membrane</keyword>
<feature type="region of interest" description="Disordered" evidence="11">
    <location>
        <begin position="373"/>
        <end position="394"/>
    </location>
</feature>
<keyword evidence="15" id="KW-1185">Reference proteome</keyword>
<dbReference type="CDD" id="cd00637">
    <property type="entry name" value="7tm_classA_rhodopsin-like"/>
    <property type="match status" value="1"/>
</dbReference>
<keyword evidence="8" id="KW-0325">Glycoprotein</keyword>
<dbReference type="OrthoDB" id="10445516at2759"/>
<keyword evidence="5 10" id="KW-0297">G-protein coupled receptor</keyword>
<comment type="subcellular location">
    <subcellularLocation>
        <location evidence="1">Cell membrane</location>
        <topology evidence="1">Multi-pass membrane protein</topology>
    </subcellularLocation>
</comment>
<sequence length="1231" mass="136943">MMEQQGRFNTTLDNSTNLKIDNRAAGLSLAVLVAMGIVGNIVFLFSVGSAMRTERHRWNRLVHDLIFVYGCLEVIFFFIPCILSTYAYLTSWRVDMNQSVCDFFGWVVFVVKFGSLWMITILAIERYLVICRQGGLSNRFAWTMRTITCGGIVIVIIYAAVPLIVKDGMVSSRAVPSTICHFDLTPATMSSQAFVITTIVLTYIMFQITLFCHVSILCYPSRDVRGKKAPIQDDVTQHHRMNHSLAYIFFPLTIWVWLCTIPLWITLIMTQTGFEVSPVLEFGIVRTLTVCSALSPYILLSSSVYYRSALCHFICCRDIPRNKRHIYGQSNNMPSVIRCEDCQARINRLEENGQRVNTLTVRVDPRDTMMREPVNQNEQDIKSTSQPHATNEEMTSNGRLDWINVEVEDDAHQISALDDGPASTSTRGMLPDDSRIYLLSAGENGELVCRGSFDGGSYRDDNECSSLRSDHSTNSSQGSSLRNGYPEEEYEPPDDDQAGGYLITLPVNMPGQGSNETVERIFYIQEPLQRVVGSPGAEKDGDVQVDGINDTTGKLEDASSDMASPSSDTAHISIPNLAGLVTEEEDSGSDLDLEDEELSRVEAEIRGKIMGRSNLGKIRRSSAPQVKTWSSDQDTSSLVQEGIREQDIRIHGPSVSDPHLVTLAFQQAMLAHSQQYMTDNNNESDEENGMIHKKSLGRLIPVINITPAQGLDDMDEVQPIFSQVRSNRLDYRFLAPIAEEVGFVSNTSSTRKQNLSSILNAKHEKVHRMPKTTSHIQIMSNWKLQKDVRRSSSPILVIQRQDATEQLREDDTNASKETDSDEKRKCPPALEDGSVDSGCDPVTKDFVATEKEESSKNMSPRTLEKIGNVIEGSVGGKERATDPLLETPEWINVEQAMQGQINQGFVAREDIVDTSSNPNGLDNNKSSPAAIDRHEYTSYIDSVEVGSVHKDAEINSIEKVNTEIENMINKSEEGIDSSHPNISSKSEEDESRPPESMETSEDGDRDVRSFKKGPPLNRQEGFKDGLNDVYSPTVFGQSTDNTLIQSKATTSEVSDDITMLQYSTLDSDNGAMKAQNLGNEGVATGIAESSIDVDPMRTYLTENEKGAHKSRATEELLTSLSKGKRLSKSALSGANSYPLSSMRGFSIDGNLYVLYPNKWKGNKSIKATRDISEGLRRSENESNMFSLSKKGESMVEGVASNRSASFPSHRKVEFMNIETKREQPRVQIAML</sequence>
<dbReference type="PANTHER" id="PTHR11866">
    <property type="entry name" value="G-PROTEIN COUPLED RECEPTOR FAMILY 1 MEMBER"/>
    <property type="match status" value="1"/>
</dbReference>
<feature type="region of interest" description="Disordered" evidence="11">
    <location>
        <begin position="799"/>
        <end position="842"/>
    </location>
</feature>
<evidence type="ECO:0000256" key="4">
    <source>
        <dbReference type="ARBA" id="ARBA00022989"/>
    </source>
</evidence>
<feature type="compositionally biased region" description="Polar residues" evidence="11">
    <location>
        <begin position="374"/>
        <end position="394"/>
    </location>
</feature>
<evidence type="ECO:0000256" key="7">
    <source>
        <dbReference type="ARBA" id="ARBA00023170"/>
    </source>
</evidence>
<keyword evidence="4 12" id="KW-1133">Transmembrane helix</keyword>
<evidence type="ECO:0000256" key="9">
    <source>
        <dbReference type="ARBA" id="ARBA00023224"/>
    </source>
</evidence>
<dbReference type="Pfam" id="PF00001">
    <property type="entry name" value="7tm_1"/>
    <property type="match status" value="1"/>
</dbReference>
<feature type="domain" description="G-protein coupled receptors family 1 profile" evidence="13">
    <location>
        <begin position="39"/>
        <end position="299"/>
    </location>
</feature>
<reference evidence="15" key="1">
    <citation type="submission" date="2015-02" db="EMBL/GenBank/DDBJ databases">
        <title>Genome sequencing for Strongylocentrotus purpuratus.</title>
        <authorList>
            <person name="Murali S."/>
            <person name="Liu Y."/>
            <person name="Vee V."/>
            <person name="English A."/>
            <person name="Wang M."/>
            <person name="Skinner E."/>
            <person name="Han Y."/>
            <person name="Muzny D.M."/>
            <person name="Worley K.C."/>
            <person name="Gibbs R.A."/>
        </authorList>
    </citation>
    <scope>NUCLEOTIDE SEQUENCE</scope>
</reference>
<dbReference type="PROSITE" id="PS50262">
    <property type="entry name" value="G_PROTEIN_RECEP_F1_2"/>
    <property type="match status" value="1"/>
</dbReference>
<comment type="similarity">
    <text evidence="10">Belongs to the G-protein coupled receptor 1 family.</text>
</comment>
<dbReference type="GO" id="GO:0007204">
    <property type="term" value="P:positive regulation of cytosolic calcium ion concentration"/>
    <property type="evidence" value="ECO:0000318"/>
    <property type="project" value="GO_Central"/>
</dbReference>
<feature type="compositionally biased region" description="Basic and acidic residues" evidence="11">
    <location>
        <begin position="802"/>
        <end position="825"/>
    </location>
</feature>
<protein>
    <recommendedName>
        <fullName evidence="13">G-protein coupled receptors family 1 profile domain-containing protein</fullName>
    </recommendedName>
</protein>
<reference evidence="14" key="2">
    <citation type="submission" date="2021-01" db="UniProtKB">
        <authorList>
            <consortium name="EnsemblMetazoa"/>
        </authorList>
    </citation>
    <scope>IDENTIFICATION</scope>
</reference>
<evidence type="ECO:0000259" key="13">
    <source>
        <dbReference type="PROSITE" id="PS50262"/>
    </source>
</evidence>
<evidence type="ECO:0000313" key="15">
    <source>
        <dbReference type="Proteomes" id="UP000007110"/>
    </source>
</evidence>
<dbReference type="SUPFAM" id="SSF81321">
    <property type="entry name" value="Family A G protein-coupled receptor-like"/>
    <property type="match status" value="1"/>
</dbReference>
<feature type="compositionally biased region" description="Polar residues" evidence="11">
    <location>
        <begin position="464"/>
        <end position="482"/>
    </location>
</feature>
<dbReference type="KEGG" id="spu:105437320"/>
<feature type="transmembrane region" description="Helical" evidence="12">
    <location>
        <begin position="103"/>
        <end position="124"/>
    </location>
</feature>
<evidence type="ECO:0000256" key="6">
    <source>
        <dbReference type="ARBA" id="ARBA00023136"/>
    </source>
</evidence>
<evidence type="ECO:0000256" key="12">
    <source>
        <dbReference type="SAM" id="Phobius"/>
    </source>
</evidence>
<dbReference type="GO" id="GO:0005886">
    <property type="term" value="C:plasma membrane"/>
    <property type="evidence" value="ECO:0000318"/>
    <property type="project" value="GO_Central"/>
</dbReference>
<feature type="transmembrane region" description="Helical" evidence="12">
    <location>
        <begin position="245"/>
        <end position="265"/>
    </location>
</feature>